<dbReference type="EMBL" id="GBXM01074926">
    <property type="protein sequence ID" value="JAH33651.1"/>
    <property type="molecule type" value="Transcribed_RNA"/>
</dbReference>
<sequence>MARSAGQWQSELAEEKFHRPSLRTLNDLSCFYSQFSL</sequence>
<name>A0A0E9RWX6_ANGAN</name>
<dbReference type="AlphaFoldDB" id="A0A0E9RWX6"/>
<accession>A0A0E9RWX6</accession>
<protein>
    <submittedName>
        <fullName evidence="1">Uncharacterized protein</fullName>
    </submittedName>
</protein>
<reference evidence="1" key="2">
    <citation type="journal article" date="2015" name="Fish Shellfish Immunol.">
        <title>Early steps in the European eel (Anguilla anguilla)-Vibrio vulnificus interaction in the gills: Role of the RtxA13 toxin.</title>
        <authorList>
            <person name="Callol A."/>
            <person name="Pajuelo D."/>
            <person name="Ebbesson L."/>
            <person name="Teles M."/>
            <person name="MacKenzie S."/>
            <person name="Amaro C."/>
        </authorList>
    </citation>
    <scope>NUCLEOTIDE SEQUENCE</scope>
</reference>
<evidence type="ECO:0000313" key="1">
    <source>
        <dbReference type="EMBL" id="JAH33651.1"/>
    </source>
</evidence>
<proteinExistence type="predicted"/>
<reference evidence="1" key="1">
    <citation type="submission" date="2014-11" db="EMBL/GenBank/DDBJ databases">
        <authorList>
            <person name="Amaro Gonzalez C."/>
        </authorList>
    </citation>
    <scope>NUCLEOTIDE SEQUENCE</scope>
</reference>
<organism evidence="1">
    <name type="scientific">Anguilla anguilla</name>
    <name type="common">European freshwater eel</name>
    <name type="synonym">Muraena anguilla</name>
    <dbReference type="NCBI Taxonomy" id="7936"/>
    <lineage>
        <taxon>Eukaryota</taxon>
        <taxon>Metazoa</taxon>
        <taxon>Chordata</taxon>
        <taxon>Craniata</taxon>
        <taxon>Vertebrata</taxon>
        <taxon>Euteleostomi</taxon>
        <taxon>Actinopterygii</taxon>
        <taxon>Neopterygii</taxon>
        <taxon>Teleostei</taxon>
        <taxon>Anguilliformes</taxon>
        <taxon>Anguillidae</taxon>
        <taxon>Anguilla</taxon>
    </lineage>
</organism>